<organism evidence="3">
    <name type="scientific">uncultured verrucomicrobium HF0500_18J03</name>
    <dbReference type="NCBI Taxonomy" id="723599"/>
    <lineage>
        <taxon>Bacteria</taxon>
        <taxon>Pseudomonadati</taxon>
        <taxon>Verrucomicrobiota</taxon>
        <taxon>environmental samples</taxon>
    </lineage>
</organism>
<feature type="transmembrane region" description="Helical" evidence="2">
    <location>
        <begin position="12"/>
        <end position="36"/>
    </location>
</feature>
<dbReference type="EMBL" id="GU567992">
    <property type="protein sequence ID" value="ADI22649.1"/>
    <property type="molecule type" value="Genomic_DNA"/>
</dbReference>
<reference evidence="3" key="1">
    <citation type="submission" date="2010-01" db="EMBL/GenBank/DDBJ databases">
        <title>Genome fragments of uncultured bacteria from the North Pacific subtropical Gyre.</title>
        <authorList>
            <person name="Pham V.D."/>
            <person name="Delong E.F."/>
        </authorList>
    </citation>
    <scope>NUCLEOTIDE SEQUENCE</scope>
</reference>
<evidence type="ECO:0000313" key="3">
    <source>
        <dbReference type="EMBL" id="ADI22649.1"/>
    </source>
</evidence>
<accession>E7C5C5</accession>
<keyword evidence="2" id="KW-1133">Transmembrane helix</keyword>
<feature type="transmembrane region" description="Helical" evidence="2">
    <location>
        <begin position="42"/>
        <end position="64"/>
    </location>
</feature>
<sequence length="165" mass="19055">MSKRRANLAFRYFWIAWLSLIRWISLALVMAFLIVVRVTDDIGWLLPAGIAGGVFLLSLMIFLIESPTVLCLGCGGSLLRGMRCARHGTAKRVFGSYTLRTTLVLATYVRPVHCPYCGMRYKISRSMRRKRHAVELEERQARLDEHRARDEKAREESEKKNSPYY</sequence>
<protein>
    <submittedName>
        <fullName evidence="3">Uncharacterized protein</fullName>
    </submittedName>
</protein>
<evidence type="ECO:0000256" key="1">
    <source>
        <dbReference type="SAM" id="MobiDB-lite"/>
    </source>
</evidence>
<name>E7C5C5_9BACT</name>
<feature type="region of interest" description="Disordered" evidence="1">
    <location>
        <begin position="140"/>
        <end position="165"/>
    </location>
</feature>
<dbReference type="AlphaFoldDB" id="E7C5C5"/>
<keyword evidence="2" id="KW-0812">Transmembrane</keyword>
<evidence type="ECO:0000256" key="2">
    <source>
        <dbReference type="SAM" id="Phobius"/>
    </source>
</evidence>
<proteinExistence type="predicted"/>
<keyword evidence="2" id="KW-0472">Membrane</keyword>